<dbReference type="AlphaFoldDB" id="A8X6V5"/>
<evidence type="ECO:0000313" key="9">
    <source>
        <dbReference type="WormBase" id="CBG08663a"/>
    </source>
</evidence>
<feature type="region of interest" description="Disordered" evidence="4">
    <location>
        <begin position="1031"/>
        <end position="1050"/>
    </location>
</feature>
<dbReference type="InterPro" id="IPR036028">
    <property type="entry name" value="SH3-like_dom_sf"/>
</dbReference>
<evidence type="ECO:0000256" key="4">
    <source>
        <dbReference type="SAM" id="MobiDB-lite"/>
    </source>
</evidence>
<feature type="domain" description="SH3" evidence="5">
    <location>
        <begin position="67"/>
        <end position="128"/>
    </location>
</feature>
<feature type="region of interest" description="Disordered" evidence="4">
    <location>
        <begin position="685"/>
        <end position="742"/>
    </location>
</feature>
<dbReference type="SUPFAM" id="SSF50044">
    <property type="entry name" value="SH3-domain"/>
    <property type="match status" value="1"/>
</dbReference>
<dbReference type="Proteomes" id="UP000008549">
    <property type="component" value="Unassembled WGS sequence"/>
</dbReference>
<dbReference type="InterPro" id="IPR050122">
    <property type="entry name" value="RTK"/>
</dbReference>
<dbReference type="InterPro" id="IPR001452">
    <property type="entry name" value="SH3_domain"/>
</dbReference>
<dbReference type="Gene3D" id="1.10.510.10">
    <property type="entry name" value="Transferase(Phosphotransferase) domain 1"/>
    <property type="match status" value="1"/>
</dbReference>
<feature type="compositionally biased region" description="Low complexity" evidence="4">
    <location>
        <begin position="720"/>
        <end position="739"/>
    </location>
</feature>
<reference evidence="7 8" key="2">
    <citation type="journal article" date="2011" name="PLoS Genet.">
        <title>Caenorhabditis briggsae recombinant inbred line genotypes reveal inter-strain incompatibility and the evolution of recombination.</title>
        <authorList>
            <person name="Ross J.A."/>
            <person name="Koboldt D.C."/>
            <person name="Staisch J.E."/>
            <person name="Chamberlin H.M."/>
            <person name="Gupta B.P."/>
            <person name="Miller R.D."/>
            <person name="Baird S.E."/>
            <person name="Haag E.S."/>
        </authorList>
    </citation>
    <scope>NUCLEOTIDE SEQUENCE [LARGE SCALE GENOMIC DNA]</scope>
    <source>
        <strain evidence="7 8">AF16</strain>
    </source>
</reference>
<dbReference type="SMART" id="SM00220">
    <property type="entry name" value="S_TKc"/>
    <property type="match status" value="1"/>
</dbReference>
<accession>A8X6V5</accession>
<dbReference type="PANTHER" id="PTHR24416">
    <property type="entry name" value="TYROSINE-PROTEIN KINASE RECEPTOR"/>
    <property type="match status" value="1"/>
</dbReference>
<feature type="compositionally biased region" description="Basic and acidic residues" evidence="4">
    <location>
        <begin position="704"/>
        <end position="719"/>
    </location>
</feature>
<feature type="compositionally biased region" description="Low complexity" evidence="4">
    <location>
        <begin position="35"/>
        <end position="50"/>
    </location>
</feature>
<dbReference type="WormBase" id="CBG08663a">
    <property type="protein sequence ID" value="CBP43639"/>
    <property type="gene ID" value="WBGene00030415"/>
    <property type="gene designation" value="Cbr-mlk-1"/>
</dbReference>
<evidence type="ECO:0000313" key="8">
    <source>
        <dbReference type="Proteomes" id="UP000008549"/>
    </source>
</evidence>
<evidence type="ECO:0000259" key="6">
    <source>
        <dbReference type="PROSITE" id="PS50011"/>
    </source>
</evidence>
<dbReference type="Gene3D" id="2.30.30.40">
    <property type="entry name" value="SH3 Domains"/>
    <property type="match status" value="1"/>
</dbReference>
<feature type="region of interest" description="Disordered" evidence="4">
    <location>
        <begin position="1"/>
        <end position="50"/>
    </location>
</feature>
<feature type="domain" description="Protein kinase" evidence="6">
    <location>
        <begin position="148"/>
        <end position="468"/>
    </location>
</feature>
<dbReference type="Gene3D" id="3.30.200.20">
    <property type="entry name" value="Phosphorylase Kinase, domain 1"/>
    <property type="match status" value="1"/>
</dbReference>
<dbReference type="InterPro" id="IPR011009">
    <property type="entry name" value="Kinase-like_dom_sf"/>
</dbReference>
<evidence type="ECO:0000256" key="2">
    <source>
        <dbReference type="ARBA" id="ARBA00022443"/>
    </source>
</evidence>
<evidence type="ECO:0000313" key="7">
    <source>
        <dbReference type="EMBL" id="CAP28366.2"/>
    </source>
</evidence>
<dbReference type="GO" id="GO:0005524">
    <property type="term" value="F:ATP binding"/>
    <property type="evidence" value="ECO:0007669"/>
    <property type="project" value="InterPro"/>
</dbReference>
<dbReference type="STRING" id="6238.A8X6V5"/>
<dbReference type="PROSITE" id="PS50002">
    <property type="entry name" value="SH3"/>
    <property type="match status" value="1"/>
</dbReference>
<dbReference type="InParanoid" id="A8X6V5"/>
<feature type="compositionally biased region" description="Basic and acidic residues" evidence="4">
    <location>
        <begin position="802"/>
        <end position="812"/>
    </location>
</feature>
<sequence length="1091" mass="121568">MDQSFPSYVNIPPIAKTRSTSHLAPTPEHHRSVSYEETTTASTSTDSVPSVRIRSESSQISCESPVPVPRKYVVAYEYQAQNKDELDLLVGSVVKLVTADTHEDGWFRGELDGKIGLFPSNYARLLPDAESYDTFNADDIKLPDEAMTLDDFRIGHGATATVFKVDLRIKQKSNVSAPEEKKYCRNKKQGTVRVPENYHRKAALKRFNKHMFNTRGEHMTESEQLDQLKREANLVNGLSHNNIVQLLGICLEDPYFGLLLELCEGASLRTVCRTMDTETSIPLGVLVDWARQVAEGMEYLIKEGYVHRDLKADNVLVKEEVCLCMDEDMTYPWCTKCGRRPLDKLQLKITDFGVTRKMTADTNRFSTAGTYAWLAPEAFRDGSWSEASDVWSYGVVLWELLSREDPYQGQIPATIAFQIVMRGQSLLVDEKFPTKWKDIMQSCWSLDPTCRPTFSGLVVDFKAYDEQLKTQEKITAGLQRAPSKMMMNMLYKQMDIQSAATQMGKVYTTVPGLPKHRMSGAPETKARLNKNHKVSKTDITGPVGDVKHLLSVQVAEKGNKEKLKVNWNDENFNGGTLPRLNGRQSSLSMSSPDLYQIQDIISGSNTVGPSAHRISRKNAIRHKKTHPNGYDAHLVSPTQDMRNLFARSRCCDCERFSVSDKISNDLSMIPILIHGFLVDNAEDEGRAKEKKQGTLSRVFARAPWRREKRESKEEHEDRAAAGSISSRSSSTTSSNRIITGQTTRGAAAIPFLEAGARSRAQSAADSWDDTSSNKKIILKNYRKSKTSPTAKGPVKQTNLTERFVKDSDKDSIMRPGHLPNHHRKSALDQTIPPSPNSPDSITYSPLHVSSRRTTANSSSDGATSYEQLVSQSIAGTGTRNPIIHPTLSDVIPPYVEEQTHYEMAPGRHFEKNEHGLSNQLYGHISTTTPKPQQQSIHYYPVGGGCDSYIPISSKAGVKPTVGVNHTPYSEAYSKMLARNVQNPQYIQCKQNPKPTARTPALPIKIQSESNLVNGSIYYRPEQLNGVGNGMSSLSLNEAPDMPAPPPPRMSMSPPTRLAPVLPPLDGPLSPEHRGIMDQEILKQTEIGGEIF</sequence>
<evidence type="ECO:0000256" key="3">
    <source>
        <dbReference type="PROSITE-ProRule" id="PRU00192"/>
    </source>
</evidence>
<keyword evidence="2 3" id="KW-0728">SH3 domain</keyword>
<feature type="compositionally biased region" description="Polar residues" evidence="4">
    <location>
        <begin position="851"/>
        <end position="863"/>
    </location>
</feature>
<dbReference type="InterPro" id="IPR000719">
    <property type="entry name" value="Prot_kinase_dom"/>
</dbReference>
<dbReference type="GO" id="GO:0004672">
    <property type="term" value="F:protein kinase activity"/>
    <property type="evidence" value="ECO:0000318"/>
    <property type="project" value="GO_Central"/>
</dbReference>
<dbReference type="InterPro" id="IPR008271">
    <property type="entry name" value="Ser/Thr_kinase_AS"/>
</dbReference>
<dbReference type="EMBL" id="HE601197">
    <property type="protein sequence ID" value="CAP28366.2"/>
    <property type="molecule type" value="Genomic_DNA"/>
</dbReference>
<dbReference type="PROSITE" id="PS00108">
    <property type="entry name" value="PROTEIN_KINASE_ST"/>
    <property type="match status" value="1"/>
</dbReference>
<comment type="similarity">
    <text evidence="1">Belongs to the protein kinase superfamily. STE Ser/Thr protein kinase family. MAP kinase kinase kinase subfamily.</text>
</comment>
<dbReference type="GO" id="GO:0005737">
    <property type="term" value="C:cytoplasm"/>
    <property type="evidence" value="ECO:0000318"/>
    <property type="project" value="GO_Central"/>
</dbReference>
<evidence type="ECO:0000259" key="5">
    <source>
        <dbReference type="PROSITE" id="PS50002"/>
    </source>
</evidence>
<dbReference type="Pfam" id="PF07714">
    <property type="entry name" value="PK_Tyr_Ser-Thr"/>
    <property type="match status" value="1"/>
</dbReference>
<dbReference type="HOGENOM" id="CLU_290397_0_0_1"/>
<name>A8X6V5_CAEBR</name>
<dbReference type="InterPro" id="IPR001245">
    <property type="entry name" value="Ser-Thr/Tyr_kinase_cat_dom"/>
</dbReference>
<dbReference type="eggNOG" id="KOG0192">
    <property type="taxonomic scope" value="Eukaryota"/>
</dbReference>
<dbReference type="SMART" id="SM00326">
    <property type="entry name" value="SH3"/>
    <property type="match status" value="1"/>
</dbReference>
<protein>
    <submittedName>
        <fullName evidence="7">Protein CBR-MLK-1</fullName>
    </submittedName>
</protein>
<dbReference type="OMA" id="YAWLAPE"/>
<feature type="region of interest" description="Disordered" evidence="4">
    <location>
        <begin position="778"/>
        <end position="863"/>
    </location>
</feature>
<organism evidence="7 8">
    <name type="scientific">Caenorhabditis briggsae</name>
    <dbReference type="NCBI Taxonomy" id="6238"/>
    <lineage>
        <taxon>Eukaryota</taxon>
        <taxon>Metazoa</taxon>
        <taxon>Ecdysozoa</taxon>
        <taxon>Nematoda</taxon>
        <taxon>Chromadorea</taxon>
        <taxon>Rhabditida</taxon>
        <taxon>Rhabditina</taxon>
        <taxon>Rhabditomorpha</taxon>
        <taxon>Rhabditoidea</taxon>
        <taxon>Rhabditidae</taxon>
        <taxon>Peloderinae</taxon>
        <taxon>Caenorhabditis</taxon>
    </lineage>
</organism>
<dbReference type="FunCoup" id="A8X6V5">
    <property type="interactions" value="157"/>
</dbReference>
<dbReference type="Pfam" id="PF14604">
    <property type="entry name" value="SH3_9"/>
    <property type="match status" value="1"/>
</dbReference>
<dbReference type="GO" id="GO:0006950">
    <property type="term" value="P:response to stress"/>
    <property type="evidence" value="ECO:0007669"/>
    <property type="project" value="UniProtKB-ARBA"/>
</dbReference>
<dbReference type="FunFam" id="1.10.510.10:FF:002752">
    <property type="entry name" value="Mitogen-activated protein kinase kinase kinase mlk-1"/>
    <property type="match status" value="1"/>
</dbReference>
<dbReference type="SUPFAM" id="SSF56112">
    <property type="entry name" value="Protein kinase-like (PK-like)"/>
    <property type="match status" value="1"/>
</dbReference>
<reference evidence="7 8" key="1">
    <citation type="journal article" date="2003" name="PLoS Biol.">
        <title>The genome sequence of Caenorhabditis briggsae: a platform for comparative genomics.</title>
        <authorList>
            <person name="Stein L.D."/>
            <person name="Bao Z."/>
            <person name="Blasiar D."/>
            <person name="Blumenthal T."/>
            <person name="Brent M.R."/>
            <person name="Chen N."/>
            <person name="Chinwalla A."/>
            <person name="Clarke L."/>
            <person name="Clee C."/>
            <person name="Coghlan A."/>
            <person name="Coulson A."/>
            <person name="D'Eustachio P."/>
            <person name="Fitch D.H."/>
            <person name="Fulton L.A."/>
            <person name="Fulton R.E."/>
            <person name="Griffiths-Jones S."/>
            <person name="Harris T.W."/>
            <person name="Hillier L.W."/>
            <person name="Kamath R."/>
            <person name="Kuwabara P.E."/>
            <person name="Mardis E.R."/>
            <person name="Marra M.A."/>
            <person name="Miner T.L."/>
            <person name="Minx P."/>
            <person name="Mullikin J.C."/>
            <person name="Plumb R.W."/>
            <person name="Rogers J."/>
            <person name="Schein J.E."/>
            <person name="Sohrmann M."/>
            <person name="Spieth J."/>
            <person name="Stajich J.E."/>
            <person name="Wei C."/>
            <person name="Willey D."/>
            <person name="Wilson R.K."/>
            <person name="Durbin R."/>
            <person name="Waterston R.H."/>
        </authorList>
    </citation>
    <scope>NUCLEOTIDE SEQUENCE [LARGE SCALE GENOMIC DNA]</scope>
    <source>
        <strain evidence="7 8">AF16</strain>
    </source>
</reference>
<dbReference type="PROSITE" id="PS50011">
    <property type="entry name" value="PROTEIN_KINASE_DOM"/>
    <property type="match status" value="1"/>
</dbReference>
<dbReference type="GO" id="GO:0007165">
    <property type="term" value="P:signal transduction"/>
    <property type="evidence" value="ECO:0000318"/>
    <property type="project" value="GO_Central"/>
</dbReference>
<evidence type="ECO:0000256" key="1">
    <source>
        <dbReference type="ARBA" id="ARBA00006529"/>
    </source>
</evidence>
<keyword evidence="8" id="KW-1185">Reference proteome</keyword>
<gene>
    <name evidence="9" type="primary">mlk-1</name>
    <name evidence="7" type="synonym">Cbr-mlk-1</name>
    <name evidence="9" type="ORF">CBG08663</name>
    <name evidence="7" type="ORF">CBG_08663</name>
</gene>
<proteinExistence type="inferred from homology"/>
<dbReference type="PANTHER" id="PTHR24416:SF611">
    <property type="entry name" value="TYROSINE-PROTEIN KINASE TRANSMEMBRANE RECEPTOR ROR"/>
    <property type="match status" value="1"/>
</dbReference>